<name>A0A2M7UG12_9BACT</name>
<sequence length="130" mass="14561">MKKPTWWLFITGSVLIILFFVFYFGPPDFPDSDSSSNVPPRQLRGIYELPTDGIVVCQTIRGEKLIFRAGEPVRFEQMENPAVFQVVNDNIHFLEISQRTYTTGPALTGGPLCLKASGGKRVLVRATILD</sequence>
<dbReference type="AlphaFoldDB" id="A0A2M7UG12"/>
<evidence type="ECO:0000313" key="2">
    <source>
        <dbReference type="EMBL" id="PIZ70168.1"/>
    </source>
</evidence>
<accession>A0A2M7UG12</accession>
<keyword evidence="1" id="KW-1133">Transmembrane helix</keyword>
<keyword evidence="1" id="KW-0812">Transmembrane</keyword>
<evidence type="ECO:0000256" key="1">
    <source>
        <dbReference type="SAM" id="Phobius"/>
    </source>
</evidence>
<gene>
    <name evidence="2" type="ORF">COY10_00170</name>
</gene>
<dbReference type="EMBL" id="PFOH01000004">
    <property type="protein sequence ID" value="PIZ70168.1"/>
    <property type="molecule type" value="Genomic_DNA"/>
</dbReference>
<comment type="caution">
    <text evidence="2">The sequence shown here is derived from an EMBL/GenBank/DDBJ whole genome shotgun (WGS) entry which is preliminary data.</text>
</comment>
<feature type="transmembrane region" description="Helical" evidence="1">
    <location>
        <begin position="6"/>
        <end position="25"/>
    </location>
</feature>
<keyword evidence="1" id="KW-0472">Membrane</keyword>
<protein>
    <submittedName>
        <fullName evidence="2">Uncharacterized protein</fullName>
    </submittedName>
</protein>
<dbReference type="Proteomes" id="UP000231688">
    <property type="component" value="Unassembled WGS sequence"/>
</dbReference>
<proteinExistence type="predicted"/>
<evidence type="ECO:0000313" key="3">
    <source>
        <dbReference type="Proteomes" id="UP000231688"/>
    </source>
</evidence>
<organism evidence="2 3">
    <name type="scientific">Candidatus Portnoybacteria bacterium CG_4_10_14_0_2_um_filter_43_36</name>
    <dbReference type="NCBI Taxonomy" id="1974798"/>
    <lineage>
        <taxon>Bacteria</taxon>
        <taxon>Candidatus Portnoyibacteriota</taxon>
    </lineage>
</organism>
<reference evidence="3" key="1">
    <citation type="submission" date="2017-09" db="EMBL/GenBank/DDBJ databases">
        <title>Depth-based differentiation of microbial function through sediment-hosted aquifers and enrichment of novel symbionts in the deep terrestrial subsurface.</title>
        <authorList>
            <person name="Probst A.J."/>
            <person name="Ladd B."/>
            <person name="Jarett J.K."/>
            <person name="Geller-Mcgrath D.E."/>
            <person name="Sieber C.M.K."/>
            <person name="Emerson J.B."/>
            <person name="Anantharaman K."/>
            <person name="Thomas B.C."/>
            <person name="Malmstrom R."/>
            <person name="Stieglmeier M."/>
            <person name="Klingl A."/>
            <person name="Woyke T."/>
            <person name="Ryan C.M."/>
            <person name="Banfield J.F."/>
        </authorList>
    </citation>
    <scope>NUCLEOTIDE SEQUENCE [LARGE SCALE GENOMIC DNA]</scope>
</reference>